<evidence type="ECO:0000313" key="2">
    <source>
        <dbReference type="EMBL" id="CEK91353.1"/>
    </source>
</evidence>
<name>A0A0B7BEE5_9EUPU</name>
<organism evidence="2">
    <name type="scientific">Arion vulgaris</name>
    <dbReference type="NCBI Taxonomy" id="1028688"/>
    <lineage>
        <taxon>Eukaryota</taxon>
        <taxon>Metazoa</taxon>
        <taxon>Spiralia</taxon>
        <taxon>Lophotrochozoa</taxon>
        <taxon>Mollusca</taxon>
        <taxon>Gastropoda</taxon>
        <taxon>Heterobranchia</taxon>
        <taxon>Euthyneura</taxon>
        <taxon>Panpulmonata</taxon>
        <taxon>Eupulmonata</taxon>
        <taxon>Stylommatophora</taxon>
        <taxon>Helicina</taxon>
        <taxon>Arionoidea</taxon>
        <taxon>Arionidae</taxon>
        <taxon>Arion</taxon>
    </lineage>
</organism>
<proteinExistence type="predicted"/>
<dbReference type="EMBL" id="HACG01044488">
    <property type="protein sequence ID" value="CEK91353.1"/>
    <property type="molecule type" value="Transcribed_RNA"/>
</dbReference>
<reference evidence="2" key="1">
    <citation type="submission" date="2014-12" db="EMBL/GenBank/DDBJ databases">
        <title>Insight into the proteome of Arion vulgaris.</title>
        <authorList>
            <person name="Aradska J."/>
            <person name="Bulat T."/>
            <person name="Smidak R."/>
            <person name="Sarate P."/>
            <person name="Gangsoo J."/>
            <person name="Sialana F."/>
            <person name="Bilban M."/>
            <person name="Lubec G."/>
        </authorList>
    </citation>
    <scope>NUCLEOTIDE SEQUENCE</scope>
    <source>
        <tissue evidence="2">Skin</tissue>
    </source>
</reference>
<feature type="compositionally biased region" description="Polar residues" evidence="1">
    <location>
        <begin position="32"/>
        <end position="57"/>
    </location>
</feature>
<gene>
    <name evidence="2" type="primary">ORF182494</name>
</gene>
<sequence length="467" mass="52842">MTSQKRFRQHHESNNSSARFRDLPPRFKRQKSSTSTASDSLPTTPLETQNNNTSDYSPVTKRIDSQESIPSPAGISPSSNVYPHEENHASQLRTRTHILPTQVGVSNSAALQLPQKINGALVLSPWDSRHFDKVNNIQPQHVPLGTHFGFKPDSPPLSPWASTSISEFPIQHRVTNSPPWKSSHSDPCPSQSMQSSSGYYRNENWAPTPNFLRSPDTVWSKSTSQECINSASPPIRSHTSLPAKQSEKRNEVKTYVKDVIDYSDPDIRTIEMLRELERVADQKESECNDFGVDRKSLVSHHLRMLMCAVDRYTEGIEDFTVASRCDEVTTSDSPRNSPGPDEIWQQKQIKEVTKVARSEQGIPQWSPNLNTSAWKNPAINSVSPMSNQLTVPTHGHEALFPSPQASPVWDNQNSMKSRENVAWDLWSSPSFDFSVVLESRNTEQLTRDPFGRFTEKDERVRKPLYQR</sequence>
<dbReference type="AlphaFoldDB" id="A0A0B7BEE5"/>
<feature type="region of interest" description="Disordered" evidence="1">
    <location>
        <begin position="175"/>
        <end position="197"/>
    </location>
</feature>
<feature type="compositionally biased region" description="Low complexity" evidence="1">
    <location>
        <begin position="68"/>
        <end position="79"/>
    </location>
</feature>
<protein>
    <submittedName>
        <fullName evidence="2">Uncharacterized protein</fullName>
    </submittedName>
</protein>
<accession>A0A0B7BEE5</accession>
<feature type="compositionally biased region" description="Polar residues" evidence="1">
    <location>
        <begin position="188"/>
        <end position="197"/>
    </location>
</feature>
<feature type="region of interest" description="Disordered" evidence="1">
    <location>
        <begin position="1"/>
        <end position="88"/>
    </location>
</feature>
<evidence type="ECO:0000256" key="1">
    <source>
        <dbReference type="SAM" id="MobiDB-lite"/>
    </source>
</evidence>